<dbReference type="OrthoDB" id="9781521at2"/>
<dbReference type="PROSITE" id="PS50943">
    <property type="entry name" value="HTH_CROC1"/>
    <property type="match status" value="1"/>
</dbReference>
<dbReference type="Gene3D" id="1.10.260.40">
    <property type="entry name" value="lambda repressor-like DNA-binding domains"/>
    <property type="match status" value="1"/>
</dbReference>
<dbReference type="GO" id="GO:0003700">
    <property type="term" value="F:DNA-binding transcription factor activity"/>
    <property type="evidence" value="ECO:0007669"/>
    <property type="project" value="TreeGrafter"/>
</dbReference>
<evidence type="ECO:0000259" key="4">
    <source>
        <dbReference type="PROSITE" id="PS50943"/>
    </source>
</evidence>
<dbReference type="EMBL" id="FOYZ01000009">
    <property type="protein sequence ID" value="SFR90547.1"/>
    <property type="molecule type" value="Genomic_DNA"/>
</dbReference>
<dbReference type="SUPFAM" id="SSF51182">
    <property type="entry name" value="RmlC-like cupins"/>
    <property type="match status" value="1"/>
</dbReference>
<evidence type="ECO:0000313" key="6">
    <source>
        <dbReference type="Proteomes" id="UP000199659"/>
    </source>
</evidence>
<gene>
    <name evidence="5" type="ORF">SAMN05661086_02415</name>
</gene>
<dbReference type="InterPro" id="IPR010982">
    <property type="entry name" value="Lambda_DNA-bd_dom_sf"/>
</dbReference>
<evidence type="ECO:0000313" key="5">
    <source>
        <dbReference type="EMBL" id="SFR90547.1"/>
    </source>
</evidence>
<proteinExistence type="predicted"/>
<accession>A0A1I6KH41</accession>
<dbReference type="Proteomes" id="UP000199659">
    <property type="component" value="Unassembled WGS sequence"/>
</dbReference>
<keyword evidence="2" id="KW-0238">DNA-binding</keyword>
<dbReference type="InterPro" id="IPR050807">
    <property type="entry name" value="TransReg_Diox_bact_type"/>
</dbReference>
<dbReference type="AlphaFoldDB" id="A0A1I6KH41"/>
<dbReference type="SMART" id="SM00530">
    <property type="entry name" value="HTH_XRE"/>
    <property type="match status" value="1"/>
</dbReference>
<keyword evidence="1" id="KW-0805">Transcription regulation</keyword>
<dbReference type="Pfam" id="PF01381">
    <property type="entry name" value="HTH_3"/>
    <property type="match status" value="1"/>
</dbReference>
<dbReference type="InterPro" id="IPR011051">
    <property type="entry name" value="RmlC_Cupin_sf"/>
</dbReference>
<dbReference type="InterPro" id="IPR001387">
    <property type="entry name" value="Cro/C1-type_HTH"/>
</dbReference>
<dbReference type="GO" id="GO:0005829">
    <property type="term" value="C:cytosol"/>
    <property type="evidence" value="ECO:0007669"/>
    <property type="project" value="TreeGrafter"/>
</dbReference>
<evidence type="ECO:0000256" key="3">
    <source>
        <dbReference type="ARBA" id="ARBA00023163"/>
    </source>
</evidence>
<dbReference type="CDD" id="cd00093">
    <property type="entry name" value="HTH_XRE"/>
    <property type="match status" value="1"/>
</dbReference>
<sequence>MDILNQNVALNLKRIRKAKNMSLDDVAEQTGISKSMLGQIEREQSNPTVAVLGKIVSGLRVDFMDLLNPPPHETYIIKGDGFSPSRELKNQYKVYSYFPYENDRNFEIYKIVIYPSGQYETEAHGEQTFEYLIINEGELTLKVSDDELHILKQGDGIRFRTDRPHSYTNNGTEVLSFDIVFTWDKKGV</sequence>
<evidence type="ECO:0000256" key="2">
    <source>
        <dbReference type="ARBA" id="ARBA00023125"/>
    </source>
</evidence>
<protein>
    <submittedName>
        <fullName evidence="5">Transcriptional regulator, XRE family with cupin sensor</fullName>
    </submittedName>
</protein>
<dbReference type="PANTHER" id="PTHR46797:SF23">
    <property type="entry name" value="HTH-TYPE TRANSCRIPTIONAL REGULATOR SUTR"/>
    <property type="match status" value="1"/>
</dbReference>
<dbReference type="PANTHER" id="PTHR46797">
    <property type="entry name" value="HTH-TYPE TRANSCRIPTIONAL REGULATOR"/>
    <property type="match status" value="1"/>
</dbReference>
<dbReference type="Gene3D" id="2.60.120.10">
    <property type="entry name" value="Jelly Rolls"/>
    <property type="match status" value="1"/>
</dbReference>
<dbReference type="Pfam" id="PF07883">
    <property type="entry name" value="Cupin_2"/>
    <property type="match status" value="1"/>
</dbReference>
<dbReference type="CDD" id="cd02209">
    <property type="entry name" value="cupin_XRE_C"/>
    <property type="match status" value="1"/>
</dbReference>
<dbReference type="SUPFAM" id="SSF47413">
    <property type="entry name" value="lambda repressor-like DNA-binding domains"/>
    <property type="match status" value="1"/>
</dbReference>
<dbReference type="GO" id="GO:0003677">
    <property type="term" value="F:DNA binding"/>
    <property type="evidence" value="ECO:0007669"/>
    <property type="project" value="UniProtKB-KW"/>
</dbReference>
<name>A0A1I6KH41_9FIRM</name>
<dbReference type="RefSeq" id="WP_092561378.1">
    <property type="nucleotide sequence ID" value="NZ_FOYZ01000009.1"/>
</dbReference>
<organism evidence="5 6">
    <name type="scientific">Anaeromicropila populeti</name>
    <dbReference type="NCBI Taxonomy" id="37658"/>
    <lineage>
        <taxon>Bacteria</taxon>
        <taxon>Bacillati</taxon>
        <taxon>Bacillota</taxon>
        <taxon>Clostridia</taxon>
        <taxon>Lachnospirales</taxon>
        <taxon>Lachnospiraceae</taxon>
        <taxon>Anaeromicropila</taxon>
    </lineage>
</organism>
<dbReference type="STRING" id="37658.SAMN05661086_02415"/>
<reference evidence="5 6" key="1">
    <citation type="submission" date="2016-10" db="EMBL/GenBank/DDBJ databases">
        <authorList>
            <person name="de Groot N.N."/>
        </authorList>
    </citation>
    <scope>NUCLEOTIDE SEQUENCE [LARGE SCALE GENOMIC DNA]</scope>
    <source>
        <strain evidence="5 6">743A</strain>
    </source>
</reference>
<dbReference type="InterPro" id="IPR013096">
    <property type="entry name" value="Cupin_2"/>
</dbReference>
<dbReference type="InterPro" id="IPR014710">
    <property type="entry name" value="RmlC-like_jellyroll"/>
</dbReference>
<evidence type="ECO:0000256" key="1">
    <source>
        <dbReference type="ARBA" id="ARBA00023015"/>
    </source>
</evidence>
<keyword evidence="3" id="KW-0804">Transcription</keyword>
<keyword evidence="6" id="KW-1185">Reference proteome</keyword>
<feature type="domain" description="HTH cro/C1-type" evidence="4">
    <location>
        <begin position="12"/>
        <end position="66"/>
    </location>
</feature>